<dbReference type="SUPFAM" id="SSF63829">
    <property type="entry name" value="Calcium-dependent phosphotriesterase"/>
    <property type="match status" value="3"/>
</dbReference>
<dbReference type="SUPFAM" id="SSF55874">
    <property type="entry name" value="ATPase domain of HSP90 chaperone/DNA topoisomerase II/histidine kinase"/>
    <property type="match status" value="1"/>
</dbReference>
<sequence>MSLRVILNLFQQKCKFIRTDIFVFILFSLFLSSYSFSQNSQIQNFNTKEGLPQSQVYDIVQDSIGYLWLATQGGGLARFDGDKFTVFNEKTGLKSNFVNSLLVKDDSLFIGTFSGLSIYAKGRFKNFETPKVNRVISLDQSTYLATDKGIFLFQKDSLQPLSSVLRVDQNIVTDLIKDGKNYLIATKKGLWRFDQLNKPKKTDKLDSSDYTSFLKVNNLIFASTFDNGIKVLQNGKIVKEIKEIDRVNKVHWIDGQYWIATDSDGIIILDTQFKVQQRINQSNGLAINQIRSILKDTQDNIWIATSGGGLYKLTQNNFQHFDRNSGLKGNRIYAVHRKDKEIWISNSEKGIIKIDSLGIEPILNDNGYLNNVKVKTIASDRKDNIWVGTDGKGILLFKRKYIELDSLQKESKFDVIDKKLFPEYTLVTDTISMEDGLTSNWIKKIQTQFYTTWIATYSSGIVQMQYDKNGDSPSISNIYGTKKGIKDLLINDMIIGPQGKVWYATNSGNLGYIQRGQVRDFYRILEKEIAITSLLIKDENIYLGTLGDGIWIANTQNPREIKQLKGVKNLNSNNIYQLIFDNENNLWAGTEKGVNKIVLDANNSISDVFYFDRSDGFLGIETCRNAVDKDVNGNIWFGTMNGLTKYVPTNNQLKKPKPNIYFDNIEVAYQPVDSLNINAYSEVLQLKTDENHLSFHYKSIDINHPQGIEYRWKLNRDGIDGEYGPWSSKESIDFANLKDGTYEFTVQARNIDWVQSSPISFQFLIQKPWYEESTFLWSVYSGLSFIALLIILLIVRRVKLKNRRKFEQLQLENHLLSLEQKALQLQMNPHFIFNVLNGIKSMGSEGETEQMNSTINTFATLLRNILNSSRQEEISLKDEIKTLDNYLTLEQQMASKQFDYEIHTQTQGIDVEEILIPPMLIQPFVENSVKHGFKHINRKGKIDIEFIVKGDYLECKIKDNGIGIEQSKQMKKSHHPSTALKVTQERIQSLTQEHSLIIKEDNGTIVSFRLPLKTDF</sequence>
<dbReference type="EMBL" id="JBHULH010000004">
    <property type="protein sequence ID" value="MFD2567821.1"/>
    <property type="molecule type" value="Genomic_DNA"/>
</dbReference>
<dbReference type="PANTHER" id="PTHR34220:SF7">
    <property type="entry name" value="SENSOR HISTIDINE KINASE YPDA"/>
    <property type="match status" value="1"/>
</dbReference>
<protein>
    <submittedName>
        <fullName evidence="4">Two-component regulator propeller domain-containing protein</fullName>
    </submittedName>
</protein>
<dbReference type="InterPro" id="IPR010559">
    <property type="entry name" value="Sig_transdc_His_kin_internal"/>
</dbReference>
<feature type="transmembrane region" description="Helical" evidence="1">
    <location>
        <begin position="775"/>
        <end position="795"/>
    </location>
</feature>
<feature type="domain" description="Histidine kinase/HSP90-like ATPase" evidence="2">
    <location>
        <begin position="921"/>
        <end position="1013"/>
    </location>
</feature>
<evidence type="ECO:0000256" key="1">
    <source>
        <dbReference type="SAM" id="Phobius"/>
    </source>
</evidence>
<dbReference type="InterPro" id="IPR003594">
    <property type="entry name" value="HATPase_dom"/>
</dbReference>
<feature type="transmembrane region" description="Helical" evidence="1">
    <location>
        <begin position="21"/>
        <end position="37"/>
    </location>
</feature>
<proteinExistence type="predicted"/>
<keyword evidence="1" id="KW-0812">Transmembrane</keyword>
<reference evidence="5" key="1">
    <citation type="journal article" date="2019" name="Int. J. Syst. Evol. Microbiol.">
        <title>The Global Catalogue of Microorganisms (GCM) 10K type strain sequencing project: providing services to taxonomists for standard genome sequencing and annotation.</title>
        <authorList>
            <consortium name="The Broad Institute Genomics Platform"/>
            <consortium name="The Broad Institute Genome Sequencing Center for Infectious Disease"/>
            <person name="Wu L."/>
            <person name="Ma J."/>
        </authorList>
    </citation>
    <scope>NUCLEOTIDE SEQUENCE [LARGE SCALE GENOMIC DNA]</scope>
    <source>
        <strain evidence="5">KCTC 52127</strain>
    </source>
</reference>
<keyword evidence="1" id="KW-0472">Membrane</keyword>
<evidence type="ECO:0000313" key="5">
    <source>
        <dbReference type="Proteomes" id="UP001597508"/>
    </source>
</evidence>
<dbReference type="Gene3D" id="2.60.40.10">
    <property type="entry name" value="Immunoglobulins"/>
    <property type="match status" value="1"/>
</dbReference>
<dbReference type="InterPro" id="IPR050640">
    <property type="entry name" value="Bact_2-comp_sensor_kinase"/>
</dbReference>
<name>A0ABW5LUS0_9FLAO</name>
<keyword evidence="5" id="KW-1185">Reference proteome</keyword>
<dbReference type="Proteomes" id="UP001597508">
    <property type="component" value="Unassembled WGS sequence"/>
</dbReference>
<dbReference type="Gene3D" id="3.30.565.10">
    <property type="entry name" value="Histidine kinase-like ATPase, C-terminal domain"/>
    <property type="match status" value="1"/>
</dbReference>
<dbReference type="Pfam" id="PF06580">
    <property type="entry name" value="His_kinase"/>
    <property type="match status" value="1"/>
</dbReference>
<dbReference type="Pfam" id="PF07494">
    <property type="entry name" value="Reg_prop"/>
    <property type="match status" value="3"/>
</dbReference>
<dbReference type="Gene3D" id="2.130.10.10">
    <property type="entry name" value="YVTN repeat-like/Quinoprotein amine dehydrogenase"/>
    <property type="match status" value="3"/>
</dbReference>
<dbReference type="PANTHER" id="PTHR34220">
    <property type="entry name" value="SENSOR HISTIDINE KINASE YPDA"/>
    <property type="match status" value="1"/>
</dbReference>
<dbReference type="InterPro" id="IPR013783">
    <property type="entry name" value="Ig-like_fold"/>
</dbReference>
<keyword evidence="1" id="KW-1133">Transmembrane helix</keyword>
<organism evidence="4 5">
    <name type="scientific">Pseudotenacibaculum haliotis</name>
    <dbReference type="NCBI Taxonomy" id="1862138"/>
    <lineage>
        <taxon>Bacteria</taxon>
        <taxon>Pseudomonadati</taxon>
        <taxon>Bacteroidota</taxon>
        <taxon>Flavobacteriia</taxon>
        <taxon>Flavobacteriales</taxon>
        <taxon>Flavobacteriaceae</taxon>
        <taxon>Pseudotenacibaculum</taxon>
    </lineage>
</organism>
<dbReference type="RefSeq" id="WP_379666527.1">
    <property type="nucleotide sequence ID" value="NZ_JBHULH010000004.1"/>
</dbReference>
<dbReference type="InterPro" id="IPR036890">
    <property type="entry name" value="HATPase_C_sf"/>
</dbReference>
<evidence type="ECO:0000313" key="4">
    <source>
        <dbReference type="EMBL" id="MFD2567821.1"/>
    </source>
</evidence>
<dbReference type="InterPro" id="IPR015943">
    <property type="entry name" value="WD40/YVTN_repeat-like_dom_sf"/>
</dbReference>
<evidence type="ECO:0000259" key="3">
    <source>
        <dbReference type="Pfam" id="PF06580"/>
    </source>
</evidence>
<dbReference type="InterPro" id="IPR011110">
    <property type="entry name" value="Reg_prop"/>
</dbReference>
<accession>A0ABW5LUS0</accession>
<comment type="caution">
    <text evidence="4">The sequence shown here is derived from an EMBL/GenBank/DDBJ whole genome shotgun (WGS) entry which is preliminary data.</text>
</comment>
<evidence type="ECO:0000259" key="2">
    <source>
        <dbReference type="Pfam" id="PF02518"/>
    </source>
</evidence>
<gene>
    <name evidence="4" type="ORF">ACFSRZ_10590</name>
</gene>
<feature type="domain" description="Signal transduction histidine kinase internal region" evidence="3">
    <location>
        <begin position="819"/>
        <end position="893"/>
    </location>
</feature>
<dbReference type="Pfam" id="PF02518">
    <property type="entry name" value="HATPase_c"/>
    <property type="match status" value="1"/>
</dbReference>